<dbReference type="AlphaFoldDB" id="Q9XVH1"/>
<dbReference type="UCSC" id="W02D9.5">
    <property type="organism name" value="c. elegans"/>
</dbReference>
<protein>
    <submittedName>
        <fullName evidence="3">MSP domain-containing protein</fullName>
    </submittedName>
</protein>
<dbReference type="HOGENOM" id="CLU_147608_1_0_1"/>
<dbReference type="InterPro" id="IPR000535">
    <property type="entry name" value="MSP_dom"/>
</dbReference>
<gene>
    <name evidence="3 5" type="primary">ssp-37</name>
    <name evidence="3" type="ORF">CELE_W02D9.5</name>
    <name evidence="5" type="ORF">W02D9.5</name>
</gene>
<dbReference type="SMR" id="Q9XVH1"/>
<feature type="domain" description="MSP" evidence="2">
    <location>
        <begin position="50"/>
        <end position="100"/>
    </location>
</feature>
<sequence length="112" mass="11604">MNLLLIFFAAMVSGSFGAFFRKTLSLTADPPTCTVPATGGFSAHKLVNEFGFVDPFGSKDIVITRTAGAPNWNDKLVIHYAPAPADATDAQAAFAAATLTGQALTIPLTATA</sequence>
<reference evidence="3 4" key="1">
    <citation type="journal article" date="1998" name="Science">
        <title>Genome sequence of the nematode C. elegans: a platform for investigating biology.</title>
        <authorList>
            <consortium name="The C. elegans sequencing consortium"/>
            <person name="Sulson J.E."/>
            <person name="Waterston R."/>
        </authorList>
    </citation>
    <scope>NUCLEOTIDE SEQUENCE [LARGE SCALE GENOMIC DNA]</scope>
    <source>
        <strain evidence="3 4">Bristol N2</strain>
    </source>
</reference>
<dbReference type="PANTHER" id="PTHR22947:SF7">
    <property type="entry name" value="MSP DOMAIN-CONTAINING PROTEIN-RELATED"/>
    <property type="match status" value="1"/>
</dbReference>
<accession>Q9XVH1</accession>
<dbReference type="InterPro" id="IPR008962">
    <property type="entry name" value="PapD-like_sf"/>
</dbReference>
<dbReference type="AGR" id="WB:WBGene00012211"/>
<dbReference type="Proteomes" id="UP000001940">
    <property type="component" value="Chromosome I"/>
</dbReference>
<dbReference type="CTD" id="173127"/>
<organism evidence="3 4">
    <name type="scientific">Caenorhabditis elegans</name>
    <dbReference type="NCBI Taxonomy" id="6239"/>
    <lineage>
        <taxon>Eukaryota</taxon>
        <taxon>Metazoa</taxon>
        <taxon>Ecdysozoa</taxon>
        <taxon>Nematoda</taxon>
        <taxon>Chromadorea</taxon>
        <taxon>Rhabditida</taxon>
        <taxon>Rhabditina</taxon>
        <taxon>Rhabditomorpha</taxon>
        <taxon>Rhabditoidea</taxon>
        <taxon>Rhabditidae</taxon>
        <taxon>Peloderinae</taxon>
        <taxon>Caenorhabditis</taxon>
    </lineage>
</organism>
<dbReference type="PaxDb" id="6239-W02D9.5"/>
<dbReference type="Bgee" id="WBGene00012211">
    <property type="expression patterns" value="Expressed in adult organism and 1 other cell type or tissue"/>
</dbReference>
<dbReference type="WormBase" id="W02D9.5">
    <property type="protein sequence ID" value="CE14462"/>
    <property type="gene ID" value="WBGene00012211"/>
    <property type="gene designation" value="ssp-37"/>
</dbReference>
<feature type="chain" id="PRO_5004336978" evidence="1">
    <location>
        <begin position="18"/>
        <end position="112"/>
    </location>
</feature>
<proteinExistence type="evidence at protein level"/>
<dbReference type="STRING" id="6239.W02D9.5.1"/>
<dbReference type="RefSeq" id="NP_493185.1">
    <property type="nucleotide sequence ID" value="NM_060784.5"/>
</dbReference>
<dbReference type="PIR" id="T26105">
    <property type="entry name" value="T26105"/>
</dbReference>
<dbReference type="GeneID" id="173127"/>
<keyword evidence="6" id="KW-1267">Proteomics identification</keyword>
<dbReference type="Gene3D" id="2.60.40.10">
    <property type="entry name" value="Immunoglobulins"/>
    <property type="match status" value="1"/>
</dbReference>
<dbReference type="Pfam" id="PF00635">
    <property type="entry name" value="Motile_Sperm"/>
    <property type="match status" value="1"/>
</dbReference>
<feature type="signal peptide" evidence="1">
    <location>
        <begin position="1"/>
        <end position="17"/>
    </location>
</feature>
<evidence type="ECO:0000313" key="3">
    <source>
        <dbReference type="EMBL" id="CAB03462.1"/>
    </source>
</evidence>
<dbReference type="KEGG" id="cel:CELE_W02D9.5"/>
<evidence type="ECO:0000313" key="5">
    <source>
        <dbReference type="WormBase" id="W02D9.5"/>
    </source>
</evidence>
<evidence type="ECO:0007829" key="6">
    <source>
        <dbReference type="PeptideAtlas" id="Q9XVH1"/>
    </source>
</evidence>
<evidence type="ECO:0000313" key="4">
    <source>
        <dbReference type="Proteomes" id="UP000001940"/>
    </source>
</evidence>
<evidence type="ECO:0000259" key="2">
    <source>
        <dbReference type="Pfam" id="PF00635"/>
    </source>
</evidence>
<dbReference type="PANTHER" id="PTHR22947">
    <property type="entry name" value="MAJOR SPERM PROTEIN"/>
    <property type="match status" value="1"/>
</dbReference>
<keyword evidence="4" id="KW-1185">Reference proteome</keyword>
<dbReference type="SUPFAM" id="SSF49354">
    <property type="entry name" value="PapD-like"/>
    <property type="match status" value="1"/>
</dbReference>
<dbReference type="InterPro" id="IPR051774">
    <property type="entry name" value="Sperm-specific_class_P"/>
</dbReference>
<dbReference type="PeptideAtlas" id="Q9XVH1"/>
<dbReference type="PhylomeDB" id="Q9XVH1"/>
<dbReference type="InterPro" id="IPR013783">
    <property type="entry name" value="Ig-like_fold"/>
</dbReference>
<name>Q9XVH1_CAEEL</name>
<dbReference type="GO" id="GO:0050829">
    <property type="term" value="P:defense response to Gram-negative bacterium"/>
    <property type="evidence" value="ECO:0000315"/>
    <property type="project" value="WormBase"/>
</dbReference>
<dbReference type="InParanoid" id="Q9XVH1"/>
<keyword evidence="1" id="KW-0732">Signal</keyword>
<evidence type="ECO:0000256" key="1">
    <source>
        <dbReference type="SAM" id="SignalP"/>
    </source>
</evidence>
<dbReference type="EMBL" id="BX284601">
    <property type="protein sequence ID" value="CAB03462.1"/>
    <property type="molecule type" value="Genomic_DNA"/>
</dbReference>
<dbReference type="OrthoDB" id="264603at2759"/>